<proteinExistence type="predicted"/>
<organism evidence="1 2">
    <name type="scientific">Neocallimastix californiae</name>
    <dbReference type="NCBI Taxonomy" id="1754190"/>
    <lineage>
        <taxon>Eukaryota</taxon>
        <taxon>Fungi</taxon>
        <taxon>Fungi incertae sedis</taxon>
        <taxon>Chytridiomycota</taxon>
        <taxon>Chytridiomycota incertae sedis</taxon>
        <taxon>Neocallimastigomycetes</taxon>
        <taxon>Neocallimastigales</taxon>
        <taxon>Neocallimastigaceae</taxon>
        <taxon>Neocallimastix</taxon>
    </lineage>
</organism>
<dbReference type="Proteomes" id="UP000193920">
    <property type="component" value="Unassembled WGS sequence"/>
</dbReference>
<dbReference type="EMBL" id="MCOG01000007">
    <property type="protein sequence ID" value="ORY83317.1"/>
    <property type="molecule type" value="Genomic_DNA"/>
</dbReference>
<comment type="caution">
    <text evidence="1">The sequence shown here is derived from an EMBL/GenBank/DDBJ whole genome shotgun (WGS) entry which is preliminary data.</text>
</comment>
<accession>A0A1Y2FI80</accession>
<reference evidence="1 2" key="1">
    <citation type="submission" date="2016-08" db="EMBL/GenBank/DDBJ databases">
        <title>A Parts List for Fungal Cellulosomes Revealed by Comparative Genomics.</title>
        <authorList>
            <consortium name="DOE Joint Genome Institute"/>
            <person name="Haitjema C.H."/>
            <person name="Gilmore S.P."/>
            <person name="Henske J.K."/>
            <person name="Solomon K.V."/>
            <person name="De Groot R."/>
            <person name="Kuo A."/>
            <person name="Mondo S.J."/>
            <person name="Salamov A.A."/>
            <person name="Labutti K."/>
            <person name="Zhao Z."/>
            <person name="Chiniquy J."/>
            <person name="Barry K."/>
            <person name="Brewer H.M."/>
            <person name="Purvine S.O."/>
            <person name="Wright A.T."/>
            <person name="Boxma B."/>
            <person name="Van Alen T."/>
            <person name="Hackstein J.H."/>
            <person name="Baker S.E."/>
            <person name="Grigoriev I.V."/>
            <person name="O'Malley M.A."/>
        </authorList>
    </citation>
    <scope>NUCLEOTIDE SEQUENCE [LARGE SCALE GENOMIC DNA]</scope>
    <source>
        <strain evidence="1 2">G1</strain>
    </source>
</reference>
<gene>
    <name evidence="1" type="ORF">LY90DRAFT_499508</name>
</gene>
<sequence length="161" mass="18357">MISKLKKNIKSIYIYDNGVRNSLKGGTGSGDITSHYFGTTEQTFIKNRIQNLTKNYLDDFINLSGLEEIKKTLVLSQVGVNTSKTLVDIITCKKYPFGKLTTFILINGVYTNESKELIIDIIRNEFDFNNVMIGWQVGFDCSEADYKPVLESLKNEFKIYI</sequence>
<evidence type="ECO:0000313" key="2">
    <source>
        <dbReference type="Proteomes" id="UP000193920"/>
    </source>
</evidence>
<keyword evidence="2" id="KW-1185">Reference proteome</keyword>
<dbReference type="AlphaFoldDB" id="A0A1Y2FI80"/>
<name>A0A1Y2FI80_9FUNG</name>
<evidence type="ECO:0000313" key="1">
    <source>
        <dbReference type="EMBL" id="ORY83317.1"/>
    </source>
</evidence>
<protein>
    <submittedName>
        <fullName evidence="1">Uncharacterized protein</fullName>
    </submittedName>
</protein>